<organism evidence="10 11">
    <name type="scientific">Geranomyces variabilis</name>
    <dbReference type="NCBI Taxonomy" id="109894"/>
    <lineage>
        <taxon>Eukaryota</taxon>
        <taxon>Fungi</taxon>
        <taxon>Fungi incertae sedis</taxon>
        <taxon>Chytridiomycota</taxon>
        <taxon>Chytridiomycota incertae sedis</taxon>
        <taxon>Chytridiomycetes</taxon>
        <taxon>Spizellomycetales</taxon>
        <taxon>Powellomycetaceae</taxon>
        <taxon>Geranomyces</taxon>
    </lineage>
</organism>
<evidence type="ECO:0000256" key="1">
    <source>
        <dbReference type="ARBA" id="ARBA00004141"/>
    </source>
</evidence>
<feature type="transmembrane region" description="Helical" evidence="7">
    <location>
        <begin position="434"/>
        <end position="451"/>
    </location>
</feature>
<dbReference type="Pfam" id="PF12821">
    <property type="entry name" value="ThrE_2"/>
    <property type="match status" value="1"/>
</dbReference>
<dbReference type="Proteomes" id="UP001212152">
    <property type="component" value="Unassembled WGS sequence"/>
</dbReference>
<comment type="subcellular location">
    <subcellularLocation>
        <location evidence="1">Membrane</location>
        <topology evidence="1">Multi-pass membrane protein</topology>
    </subcellularLocation>
</comment>
<feature type="region of interest" description="Disordered" evidence="6">
    <location>
        <begin position="306"/>
        <end position="377"/>
    </location>
</feature>
<evidence type="ECO:0000259" key="9">
    <source>
        <dbReference type="Pfam" id="PF12821"/>
    </source>
</evidence>
<feature type="region of interest" description="Disordered" evidence="6">
    <location>
        <begin position="45"/>
        <end position="73"/>
    </location>
</feature>
<comment type="caution">
    <text evidence="10">The sequence shown here is derived from an EMBL/GenBank/DDBJ whole genome shotgun (WGS) entry which is preliminary data.</text>
</comment>
<dbReference type="GO" id="GO:0016020">
    <property type="term" value="C:membrane"/>
    <property type="evidence" value="ECO:0007669"/>
    <property type="project" value="UniProtKB-SubCell"/>
</dbReference>
<feature type="domain" description="Threonine/serine exporter-like N-terminal" evidence="8">
    <location>
        <begin position="82"/>
        <end position="164"/>
    </location>
</feature>
<dbReference type="InterPro" id="IPR024528">
    <property type="entry name" value="ThrE_2"/>
</dbReference>
<name>A0AAD5TRH0_9FUNG</name>
<dbReference type="PANTHER" id="PTHR31082:SF4">
    <property type="entry name" value="PHEROMONE-REGULATED MEMBRANE PROTEIN 10"/>
    <property type="match status" value="1"/>
</dbReference>
<dbReference type="GO" id="GO:0022857">
    <property type="term" value="F:transmembrane transporter activity"/>
    <property type="evidence" value="ECO:0007669"/>
    <property type="project" value="InterPro"/>
</dbReference>
<keyword evidence="11" id="KW-1185">Reference proteome</keyword>
<feature type="region of interest" description="Disordered" evidence="6">
    <location>
        <begin position="255"/>
        <end position="287"/>
    </location>
</feature>
<dbReference type="InterPro" id="IPR051361">
    <property type="entry name" value="ThrE/Ser_Exporter"/>
</dbReference>
<feature type="transmembrane region" description="Helical" evidence="7">
    <location>
        <begin position="463"/>
        <end position="481"/>
    </location>
</feature>
<comment type="similarity">
    <text evidence="5">Belongs to the ThrE exporter (TC 2.A.79) family.</text>
</comment>
<reference evidence="10" key="1">
    <citation type="submission" date="2020-05" db="EMBL/GenBank/DDBJ databases">
        <title>Phylogenomic resolution of chytrid fungi.</title>
        <authorList>
            <person name="Stajich J.E."/>
            <person name="Amses K."/>
            <person name="Simmons R."/>
            <person name="Seto K."/>
            <person name="Myers J."/>
            <person name="Bonds A."/>
            <person name="Quandt C.A."/>
            <person name="Barry K."/>
            <person name="Liu P."/>
            <person name="Grigoriev I."/>
            <person name="Longcore J.E."/>
            <person name="James T.Y."/>
        </authorList>
    </citation>
    <scope>NUCLEOTIDE SEQUENCE</scope>
    <source>
        <strain evidence="10">JEL0379</strain>
    </source>
</reference>
<evidence type="ECO:0000256" key="3">
    <source>
        <dbReference type="ARBA" id="ARBA00022989"/>
    </source>
</evidence>
<evidence type="ECO:0000256" key="2">
    <source>
        <dbReference type="ARBA" id="ARBA00022692"/>
    </source>
</evidence>
<proteinExistence type="inferred from homology"/>
<protein>
    <recommendedName>
        <fullName evidence="12">Threonine/serine exporter-like N-terminal domain-containing protein</fullName>
    </recommendedName>
</protein>
<evidence type="ECO:0008006" key="12">
    <source>
        <dbReference type="Google" id="ProtNLM"/>
    </source>
</evidence>
<sequence length="723" mass="77173">MSTVSNRASKKRPAPPSTAPRPAEAPSEKLFTLLDKFLSQHPDCEEGVAAAGGGSRELRRREVFRRGTKPKGEGAMSVTEKFLVHLASALYAYGTPSHALYYHMQQVAKGLGHQADFSCFPTFMLVAFRHRDEPAAHPLYFSANAGQDLFKLQLVDELARRVASYGSPSTMNGGFAHHAALSASDLEAGHGPVLRRRPGVLRAATMGSVSSFTDVGVRPSKRNSLQSEPERVRFDDVARKGSILVKAVNAFKRKGNTVPPADVRDVVESPVESKAESDSDSDDEESDLKQWILDLASFGHGFFQGMTGSKHDKKDGHDSDHDSDSDEESSSSRPLLKKKRSKQKELTINAKEAHAVNVSTEQQTDTPVEEKPQAPSPADMADAFELIAVEDATRRLKQIVSLPDFYPEWAQYLLTGIACGGGAGLFFGGGWWDVLVSTILGCFVGFMGGIFEGQRTLDKIYEFAGAVIVSFIVRTLVHFGLPLCYSASVLSSCMFLLQGVTITLALVELGTRHMISGTARLAYGVTMTGLIGYGLDLGATFSSKIFDISKVPNDASDVCPGELDAFVKIALFLPTSLALSMSSLAHPLQLPGMTVVSAVGFSVYTLASGKLSENLSSAVGAFAVGVTSNIHARWANTPAIVNDLGGLSMLFPGGLAVKGIMKVIEGSDIVDGLGLSLGVLAVGLSLGVGLFLANVVAPLPFSRIGGLGRRRGRAGPLVENLHF</sequence>
<dbReference type="EMBL" id="JADGJQ010000002">
    <property type="protein sequence ID" value="KAJ3185051.1"/>
    <property type="molecule type" value="Genomic_DNA"/>
</dbReference>
<keyword evidence="3 7" id="KW-1133">Transmembrane helix</keyword>
<evidence type="ECO:0000256" key="6">
    <source>
        <dbReference type="SAM" id="MobiDB-lite"/>
    </source>
</evidence>
<feature type="compositionally biased region" description="Polar residues" evidence="6">
    <location>
        <begin position="357"/>
        <end position="366"/>
    </location>
</feature>
<feature type="compositionally biased region" description="Basic and acidic residues" evidence="6">
    <location>
        <begin position="56"/>
        <end position="65"/>
    </location>
</feature>
<keyword evidence="4 7" id="KW-0472">Membrane</keyword>
<feature type="transmembrane region" description="Helical" evidence="7">
    <location>
        <begin position="677"/>
        <end position="701"/>
    </location>
</feature>
<evidence type="ECO:0000313" key="10">
    <source>
        <dbReference type="EMBL" id="KAJ3185051.1"/>
    </source>
</evidence>
<feature type="compositionally biased region" description="Basic and acidic residues" evidence="6">
    <location>
        <begin position="309"/>
        <end position="322"/>
    </location>
</feature>
<dbReference type="AlphaFoldDB" id="A0AAD5TRH0"/>
<dbReference type="Pfam" id="PF06738">
    <property type="entry name" value="ThrE"/>
    <property type="match status" value="2"/>
</dbReference>
<evidence type="ECO:0000256" key="7">
    <source>
        <dbReference type="SAM" id="Phobius"/>
    </source>
</evidence>
<feature type="region of interest" description="Disordered" evidence="6">
    <location>
        <begin position="1"/>
        <end position="26"/>
    </location>
</feature>
<feature type="transmembrane region" description="Helical" evidence="7">
    <location>
        <begin position="487"/>
        <end position="509"/>
    </location>
</feature>
<feature type="domain" description="Threonine/serine exporter-like N-terminal" evidence="8">
    <location>
        <begin position="387"/>
        <end position="540"/>
    </location>
</feature>
<evidence type="ECO:0000313" key="11">
    <source>
        <dbReference type="Proteomes" id="UP001212152"/>
    </source>
</evidence>
<evidence type="ECO:0000259" key="8">
    <source>
        <dbReference type="Pfam" id="PF06738"/>
    </source>
</evidence>
<feature type="transmembrane region" description="Helical" evidence="7">
    <location>
        <begin position="521"/>
        <end position="543"/>
    </location>
</feature>
<evidence type="ECO:0000256" key="5">
    <source>
        <dbReference type="ARBA" id="ARBA00034125"/>
    </source>
</evidence>
<accession>A0AAD5TRH0</accession>
<keyword evidence="2 7" id="KW-0812">Transmembrane</keyword>
<feature type="domain" description="Threonine/Serine exporter ThrE" evidence="9">
    <location>
        <begin position="579"/>
        <end position="695"/>
    </location>
</feature>
<feature type="compositionally biased region" description="Basic and acidic residues" evidence="6">
    <location>
        <begin position="262"/>
        <end position="277"/>
    </location>
</feature>
<dbReference type="InterPro" id="IPR010619">
    <property type="entry name" value="ThrE-like_N"/>
</dbReference>
<gene>
    <name evidence="10" type="ORF">HDU87_002617</name>
</gene>
<dbReference type="PANTHER" id="PTHR31082">
    <property type="entry name" value="PHEROMONE-REGULATED MEMBRANE PROTEIN 10"/>
    <property type="match status" value="1"/>
</dbReference>
<evidence type="ECO:0000256" key="4">
    <source>
        <dbReference type="ARBA" id="ARBA00023136"/>
    </source>
</evidence>